<dbReference type="VEuPathDB" id="FungiDB:UMAG_11146"/>
<dbReference type="InParanoid" id="A0A0D1DTW7"/>
<gene>
    <name evidence="2" type="ORF">UMAG_11146</name>
</gene>
<evidence type="ECO:0000313" key="3">
    <source>
        <dbReference type="Proteomes" id="UP000000561"/>
    </source>
</evidence>
<reference evidence="2 3" key="1">
    <citation type="journal article" date="2006" name="Nature">
        <title>Insights from the genome of the biotrophic fungal plant pathogen Ustilago maydis.</title>
        <authorList>
            <person name="Kamper J."/>
            <person name="Kahmann R."/>
            <person name="Bolker M."/>
            <person name="Ma L.J."/>
            <person name="Brefort T."/>
            <person name="Saville B.J."/>
            <person name="Banuett F."/>
            <person name="Kronstad J.W."/>
            <person name="Gold S.E."/>
            <person name="Muller O."/>
            <person name="Perlin M.H."/>
            <person name="Wosten H.A."/>
            <person name="de Vries R."/>
            <person name="Ruiz-Herrera J."/>
            <person name="Reynaga-Pena C.G."/>
            <person name="Snetselaar K."/>
            <person name="McCann M."/>
            <person name="Perez-Martin J."/>
            <person name="Feldbrugge M."/>
            <person name="Basse C.W."/>
            <person name="Steinberg G."/>
            <person name="Ibeas J.I."/>
            <person name="Holloman W."/>
            <person name="Guzman P."/>
            <person name="Farman M."/>
            <person name="Stajich J.E."/>
            <person name="Sentandreu R."/>
            <person name="Gonzalez-Prieto J.M."/>
            <person name="Kennell J.C."/>
            <person name="Molina L."/>
            <person name="Schirawski J."/>
            <person name="Mendoza-Mendoza A."/>
            <person name="Greilinger D."/>
            <person name="Munch K."/>
            <person name="Rossel N."/>
            <person name="Scherer M."/>
            <person name="Vranes M."/>
            <person name="Ladendorf O."/>
            <person name="Vincon V."/>
            <person name="Fuchs U."/>
            <person name="Sandrock B."/>
            <person name="Meng S."/>
            <person name="Ho E.C."/>
            <person name="Cahill M.J."/>
            <person name="Boyce K.J."/>
            <person name="Klose J."/>
            <person name="Klosterman S.J."/>
            <person name="Deelstra H.J."/>
            <person name="Ortiz-Castellanos L."/>
            <person name="Li W."/>
            <person name="Sanchez-Alonso P."/>
            <person name="Schreier P.H."/>
            <person name="Hauser-Hahn I."/>
            <person name="Vaupel M."/>
            <person name="Koopmann E."/>
            <person name="Friedrich G."/>
            <person name="Voss H."/>
            <person name="Schluter T."/>
            <person name="Margolis J."/>
            <person name="Platt D."/>
            <person name="Swimmer C."/>
            <person name="Gnirke A."/>
            <person name="Chen F."/>
            <person name="Vysotskaia V."/>
            <person name="Mannhaupt G."/>
            <person name="Guldener U."/>
            <person name="Munsterkotter M."/>
            <person name="Haase D."/>
            <person name="Oesterheld M."/>
            <person name="Mewes H.W."/>
            <person name="Mauceli E.W."/>
            <person name="DeCaprio D."/>
            <person name="Wade C.M."/>
            <person name="Butler J."/>
            <person name="Young S."/>
            <person name="Jaffe D.B."/>
            <person name="Calvo S."/>
            <person name="Nusbaum C."/>
            <person name="Galagan J."/>
            <person name="Birren B.W."/>
        </authorList>
    </citation>
    <scope>NUCLEOTIDE SEQUENCE [LARGE SCALE GENOMIC DNA]</scope>
    <source>
        <strain evidence="3">DSM 14603 / FGSC 9021 / UM521</strain>
    </source>
</reference>
<name>A0A0D1DTW7_MYCMD</name>
<dbReference type="KEGG" id="uma:UMAG_11146"/>
<evidence type="ECO:0000313" key="2">
    <source>
        <dbReference type="EMBL" id="KIS67256.1"/>
    </source>
</evidence>
<feature type="region of interest" description="Disordered" evidence="1">
    <location>
        <begin position="56"/>
        <end position="77"/>
    </location>
</feature>
<keyword evidence="3" id="KW-1185">Reference proteome</keyword>
<dbReference type="RefSeq" id="XP_011391189.1">
    <property type="nucleotide sequence ID" value="XM_011392887.1"/>
</dbReference>
<sequence length="92" mass="9983">MDRGAEPAAPLFQCFNDLPAGTPTESARDIRLYKLGNSASWSDAVNARQVLALGEGQTANEEEKGASTQDAVPFRAQWNQKESSLWTPCGKK</sequence>
<dbReference type="GeneID" id="23567062"/>
<dbReference type="EMBL" id="CM003153">
    <property type="protein sequence ID" value="KIS67256.1"/>
    <property type="molecule type" value="Genomic_DNA"/>
</dbReference>
<proteinExistence type="predicted"/>
<dbReference type="AlphaFoldDB" id="A0A0D1DTW7"/>
<evidence type="ECO:0000256" key="1">
    <source>
        <dbReference type="SAM" id="MobiDB-lite"/>
    </source>
</evidence>
<protein>
    <submittedName>
        <fullName evidence="2">Uncharacterized protein</fullName>
    </submittedName>
</protein>
<organism evidence="2 3">
    <name type="scientific">Mycosarcoma maydis</name>
    <name type="common">Corn smut fungus</name>
    <name type="synonym">Ustilago maydis</name>
    <dbReference type="NCBI Taxonomy" id="5270"/>
    <lineage>
        <taxon>Eukaryota</taxon>
        <taxon>Fungi</taxon>
        <taxon>Dikarya</taxon>
        <taxon>Basidiomycota</taxon>
        <taxon>Ustilaginomycotina</taxon>
        <taxon>Ustilaginomycetes</taxon>
        <taxon>Ustilaginales</taxon>
        <taxon>Ustilaginaceae</taxon>
        <taxon>Mycosarcoma</taxon>
    </lineage>
</organism>
<dbReference type="Proteomes" id="UP000000561">
    <property type="component" value="Chromosome 14"/>
</dbReference>
<accession>A0A0D1DTW7</accession>